<name>A0A7S1FF39_NOCSC</name>
<dbReference type="AlphaFoldDB" id="A0A7S1FF39"/>
<protein>
    <recommendedName>
        <fullName evidence="1">JmjC domain-containing protein</fullName>
    </recommendedName>
</protein>
<evidence type="ECO:0000259" key="1">
    <source>
        <dbReference type="PROSITE" id="PS51184"/>
    </source>
</evidence>
<organism evidence="2">
    <name type="scientific">Noctiluca scintillans</name>
    <name type="common">Sea sparkle</name>
    <name type="synonym">Red tide dinoflagellate</name>
    <dbReference type="NCBI Taxonomy" id="2966"/>
    <lineage>
        <taxon>Eukaryota</taxon>
        <taxon>Sar</taxon>
        <taxon>Alveolata</taxon>
        <taxon>Dinophyceae</taxon>
        <taxon>Noctilucales</taxon>
        <taxon>Noctilucaceae</taxon>
        <taxon>Noctiluca</taxon>
    </lineage>
</organism>
<dbReference type="PANTHER" id="PTHR12461">
    <property type="entry name" value="HYPOXIA-INDUCIBLE FACTOR 1 ALPHA INHIBITOR-RELATED"/>
    <property type="match status" value="1"/>
</dbReference>
<feature type="domain" description="JmjC" evidence="1">
    <location>
        <begin position="260"/>
        <end position="430"/>
    </location>
</feature>
<sequence>MAAVVAVEAAVAATDALLSFSIKADADTDATSAVDKARVPFVSWANRMRTDLKEVTPGSHISFDLECALSSLQDQAWLNIHETAKEKSRGLWREVYALVCLMQCALASTVDIVKAIRCADLGLIVAGPEGRVGIGLQIAVLHLSSIAAETDFAETCATETSPSKRRRTECAPEVQVPVIRKPLLEVGNGTLSMEAFLVRHLALRVPVVVRGSCALWPAVERWKDVAFWRDTPVGRRFVPVEVDYWFNRDFDLMTLRDFVARCVETDSASVPPPGLSCGGYLAQHALLDQIPELGADVVTPDIALCGSEGHLMRAVFFGPKGTATPLHVDPYENAFCQVVGSKYVRLYPPAEAWRLYPSDENSPLRNHSKLEPGDLLLGEKTDAYLEFPEFEKADFAETVLRAGDLLYLPRGWWHYVKSLSTSISVAFHFN</sequence>
<dbReference type="SMART" id="SM00558">
    <property type="entry name" value="JmjC"/>
    <property type="match status" value="1"/>
</dbReference>
<dbReference type="PROSITE" id="PS51184">
    <property type="entry name" value="JMJC"/>
    <property type="match status" value="1"/>
</dbReference>
<dbReference type="EMBL" id="HBFQ01054628">
    <property type="protein sequence ID" value="CAD8864489.1"/>
    <property type="molecule type" value="Transcribed_RNA"/>
</dbReference>
<reference evidence="2" key="1">
    <citation type="submission" date="2021-01" db="EMBL/GenBank/DDBJ databases">
        <authorList>
            <person name="Corre E."/>
            <person name="Pelletier E."/>
            <person name="Niang G."/>
            <person name="Scheremetjew M."/>
            <person name="Finn R."/>
            <person name="Kale V."/>
            <person name="Holt S."/>
            <person name="Cochrane G."/>
            <person name="Meng A."/>
            <person name="Brown T."/>
            <person name="Cohen L."/>
        </authorList>
    </citation>
    <scope>NUCLEOTIDE SEQUENCE</scope>
</reference>
<proteinExistence type="predicted"/>
<dbReference type="InterPro" id="IPR003347">
    <property type="entry name" value="JmjC_dom"/>
</dbReference>
<gene>
    <name evidence="2" type="ORF">NSCI0253_LOCUS38844</name>
</gene>
<dbReference type="InterPro" id="IPR041667">
    <property type="entry name" value="Cupin_8"/>
</dbReference>
<evidence type="ECO:0000313" key="2">
    <source>
        <dbReference type="EMBL" id="CAD8864489.1"/>
    </source>
</evidence>
<accession>A0A7S1FF39</accession>
<dbReference type="Gene3D" id="2.60.120.650">
    <property type="entry name" value="Cupin"/>
    <property type="match status" value="1"/>
</dbReference>
<dbReference type="PANTHER" id="PTHR12461:SF105">
    <property type="entry name" value="HYPOXIA-INDUCIBLE FACTOR 1-ALPHA INHIBITOR"/>
    <property type="match status" value="1"/>
</dbReference>
<dbReference type="Pfam" id="PF13621">
    <property type="entry name" value="Cupin_8"/>
    <property type="match status" value="1"/>
</dbReference>
<dbReference type="SUPFAM" id="SSF51197">
    <property type="entry name" value="Clavaminate synthase-like"/>
    <property type="match status" value="1"/>
</dbReference>